<keyword evidence="4 10" id="KW-0547">Nucleotide-binding</keyword>
<dbReference type="InterPro" id="IPR051786">
    <property type="entry name" value="ASN_synthetase/amidase"/>
</dbReference>
<sequence length="614" mass="69920">MCGIAGWIDYQRNLVHEQRQLEAMAQPMTCRGPDGSGTWISPHAGLAHRRLVVIDPEGGMQPMSRRYGDTVYTIVYNGELYNFQELREELQALGYTFQSRSDTEVLLTAYMAWGENALERLNGIYAFAIWNSRTQTLFMARDRLGVKPLFYTKKGSTLLFASEIKGLLAHTLVSRRVNRDGLAEVFALGPSRTPGQGVFEDIEELRAGWSLVHTPTGTHTKPYWQLTALPHEDDLDTTAQKIHDLLQDAVERQLVADVPVVTLLSGGLDSSIVTAIASGAFRRQGKGRLKTFSIDFKDMERYFQDNGFQTNMDAPWVKRVSEHLDTEHIRVELDTPDLDRYLLPALRARDLPGHADVDTSLLVFAGHIKREATVGLSGEAADEIFGGYPWFHRPDALSAHTFPWSLRLKDRVSVLDDDFLHHIQPFDYVDARYQEALEEVPHLPDESPEEHRIREIAYLSITRFLPTLLDRKDRMTMAQSLEVRVPFCDHRLVDYVFNIPWEMKNYQGVAKGILRRAARGWLPEEVVMRRKSPYPSTPNPSYFAAMANRMLEIVNDPGAPLRPFINRQRLADVIKAGPQADQIPWFGQLMGNAQLFAFLIQANAWLDEYRIEIV</sequence>
<dbReference type="CDD" id="cd00712">
    <property type="entry name" value="AsnB"/>
    <property type="match status" value="1"/>
</dbReference>
<evidence type="ECO:0000256" key="5">
    <source>
        <dbReference type="ARBA" id="ARBA00022840"/>
    </source>
</evidence>
<dbReference type="EMBL" id="JABBVZ010000044">
    <property type="protein sequence ID" value="NMP23234.1"/>
    <property type="molecule type" value="Genomic_DNA"/>
</dbReference>
<feature type="binding site" evidence="10">
    <location>
        <begin position="377"/>
        <end position="378"/>
    </location>
    <ligand>
        <name>ATP</name>
        <dbReference type="ChEBI" id="CHEBI:30616"/>
    </ligand>
</feature>
<comment type="pathway">
    <text evidence="1">Amino-acid biosynthesis; L-asparagine biosynthesis; L-asparagine from L-aspartate (L-Gln route): step 1/1.</text>
</comment>
<dbReference type="GO" id="GO:0004066">
    <property type="term" value="F:asparagine synthase (glutamine-hydrolyzing) activity"/>
    <property type="evidence" value="ECO:0007669"/>
    <property type="project" value="UniProtKB-EC"/>
</dbReference>
<dbReference type="RefSeq" id="WP_169100313.1">
    <property type="nucleotide sequence ID" value="NZ_JABBVZ010000044.1"/>
</dbReference>
<evidence type="ECO:0000256" key="4">
    <source>
        <dbReference type="ARBA" id="ARBA00022741"/>
    </source>
</evidence>
<keyword evidence="6 9" id="KW-0061">Asparagine biosynthesis</keyword>
<dbReference type="Gene3D" id="3.40.50.620">
    <property type="entry name" value="HUPs"/>
    <property type="match status" value="1"/>
</dbReference>
<evidence type="ECO:0000256" key="1">
    <source>
        <dbReference type="ARBA" id="ARBA00005187"/>
    </source>
</evidence>
<name>A0A7Y0L4L2_9FIRM</name>
<feature type="site" description="Important for beta-aspartyl-AMP intermediate formation" evidence="11">
    <location>
        <position position="379"/>
    </location>
</feature>
<dbReference type="EC" id="6.3.5.4" evidence="3"/>
<comment type="similarity">
    <text evidence="2">Belongs to the asparagine synthetase family.</text>
</comment>
<evidence type="ECO:0000256" key="3">
    <source>
        <dbReference type="ARBA" id="ARBA00012737"/>
    </source>
</evidence>
<keyword evidence="9" id="KW-0028">Amino-acid biosynthesis</keyword>
<feature type="binding site" evidence="10">
    <location>
        <position position="263"/>
    </location>
    <ligand>
        <name>ATP</name>
        <dbReference type="ChEBI" id="CHEBI:30616"/>
    </ligand>
</feature>
<dbReference type="Gene3D" id="3.60.20.10">
    <property type="entry name" value="Glutamine Phosphoribosylpyrophosphate, subunit 1, domain 1"/>
    <property type="match status" value="1"/>
</dbReference>
<proteinExistence type="inferred from homology"/>
<dbReference type="InterPro" id="IPR006426">
    <property type="entry name" value="Asn_synth_AEB"/>
</dbReference>
<evidence type="ECO:0000256" key="2">
    <source>
        <dbReference type="ARBA" id="ARBA00005752"/>
    </source>
</evidence>
<evidence type="ECO:0000256" key="11">
    <source>
        <dbReference type="PIRSR" id="PIRSR001589-3"/>
    </source>
</evidence>
<evidence type="ECO:0000256" key="7">
    <source>
        <dbReference type="ARBA" id="ARBA00022962"/>
    </source>
</evidence>
<evidence type="ECO:0000313" key="13">
    <source>
        <dbReference type="EMBL" id="NMP23234.1"/>
    </source>
</evidence>
<dbReference type="InterPro" id="IPR029055">
    <property type="entry name" value="Ntn_hydrolases_N"/>
</dbReference>
<protein>
    <recommendedName>
        <fullName evidence="3">asparagine synthase (glutamine-hydrolyzing)</fullName>
        <ecNumber evidence="3">6.3.5.4</ecNumber>
    </recommendedName>
</protein>
<dbReference type="PROSITE" id="PS51278">
    <property type="entry name" value="GATASE_TYPE_2"/>
    <property type="match status" value="1"/>
</dbReference>
<evidence type="ECO:0000256" key="6">
    <source>
        <dbReference type="ARBA" id="ARBA00022888"/>
    </source>
</evidence>
<comment type="caution">
    <text evidence="13">The sequence shown here is derived from an EMBL/GenBank/DDBJ whole genome shotgun (WGS) entry which is preliminary data.</text>
</comment>
<feature type="binding site" evidence="10">
    <location>
        <position position="294"/>
    </location>
    <ligand>
        <name>ATP</name>
        <dbReference type="ChEBI" id="CHEBI:30616"/>
    </ligand>
</feature>
<evidence type="ECO:0000313" key="14">
    <source>
        <dbReference type="Proteomes" id="UP000533476"/>
    </source>
</evidence>
<dbReference type="NCBIfam" id="TIGR01536">
    <property type="entry name" value="asn_synth_AEB"/>
    <property type="match status" value="1"/>
</dbReference>
<dbReference type="Pfam" id="PF00733">
    <property type="entry name" value="Asn_synthase"/>
    <property type="match status" value="1"/>
</dbReference>
<dbReference type="CDD" id="cd01991">
    <property type="entry name" value="Asn_synthase_B_C"/>
    <property type="match status" value="1"/>
</dbReference>
<dbReference type="Proteomes" id="UP000533476">
    <property type="component" value="Unassembled WGS sequence"/>
</dbReference>
<evidence type="ECO:0000256" key="10">
    <source>
        <dbReference type="PIRSR" id="PIRSR001589-2"/>
    </source>
</evidence>
<evidence type="ECO:0000256" key="9">
    <source>
        <dbReference type="PIRSR" id="PIRSR001589-1"/>
    </source>
</evidence>
<dbReference type="InterPro" id="IPR033738">
    <property type="entry name" value="AsnB_N"/>
</dbReference>
<dbReference type="SUPFAM" id="SSF56235">
    <property type="entry name" value="N-terminal nucleophile aminohydrolases (Ntn hydrolases)"/>
    <property type="match status" value="1"/>
</dbReference>
<dbReference type="InterPro" id="IPR017932">
    <property type="entry name" value="GATase_2_dom"/>
</dbReference>
<keyword evidence="7 9" id="KW-0315">Glutamine amidotransferase</keyword>
<evidence type="ECO:0000256" key="8">
    <source>
        <dbReference type="ARBA" id="ARBA00048741"/>
    </source>
</evidence>
<dbReference type="AlphaFoldDB" id="A0A7Y0L4L2"/>
<organism evidence="13 14">
    <name type="scientific">Sulfobacillus harzensis</name>
    <dbReference type="NCBI Taxonomy" id="2729629"/>
    <lineage>
        <taxon>Bacteria</taxon>
        <taxon>Bacillati</taxon>
        <taxon>Bacillota</taxon>
        <taxon>Clostridia</taxon>
        <taxon>Eubacteriales</taxon>
        <taxon>Clostridiales Family XVII. Incertae Sedis</taxon>
        <taxon>Sulfobacillus</taxon>
    </lineage>
</organism>
<gene>
    <name evidence="13" type="primary">asnB</name>
    <name evidence="13" type="ORF">HIJ39_12890</name>
</gene>
<dbReference type="InterPro" id="IPR001962">
    <property type="entry name" value="Asn_synthase"/>
</dbReference>
<dbReference type="PIRSF" id="PIRSF001589">
    <property type="entry name" value="Asn_synthetase_glu-h"/>
    <property type="match status" value="1"/>
</dbReference>
<dbReference type="GO" id="GO:0005524">
    <property type="term" value="F:ATP binding"/>
    <property type="evidence" value="ECO:0007669"/>
    <property type="project" value="UniProtKB-KW"/>
</dbReference>
<keyword evidence="5 10" id="KW-0067">ATP-binding</keyword>
<keyword evidence="13" id="KW-0436">Ligase</keyword>
<dbReference type="SUPFAM" id="SSF52402">
    <property type="entry name" value="Adenine nucleotide alpha hydrolases-like"/>
    <property type="match status" value="1"/>
</dbReference>
<feature type="active site" description="For GATase activity" evidence="9">
    <location>
        <position position="2"/>
    </location>
</feature>
<comment type="catalytic activity">
    <reaction evidence="8">
        <text>L-aspartate + L-glutamine + ATP + H2O = L-asparagine + L-glutamate + AMP + diphosphate + H(+)</text>
        <dbReference type="Rhea" id="RHEA:12228"/>
        <dbReference type="ChEBI" id="CHEBI:15377"/>
        <dbReference type="ChEBI" id="CHEBI:15378"/>
        <dbReference type="ChEBI" id="CHEBI:29985"/>
        <dbReference type="ChEBI" id="CHEBI:29991"/>
        <dbReference type="ChEBI" id="CHEBI:30616"/>
        <dbReference type="ChEBI" id="CHEBI:33019"/>
        <dbReference type="ChEBI" id="CHEBI:58048"/>
        <dbReference type="ChEBI" id="CHEBI:58359"/>
        <dbReference type="ChEBI" id="CHEBI:456215"/>
        <dbReference type="EC" id="6.3.5.4"/>
    </reaction>
</comment>
<feature type="domain" description="Glutamine amidotransferase type-2" evidence="12">
    <location>
        <begin position="2"/>
        <end position="191"/>
    </location>
</feature>
<dbReference type="InterPro" id="IPR014729">
    <property type="entry name" value="Rossmann-like_a/b/a_fold"/>
</dbReference>
<dbReference type="PANTHER" id="PTHR43284:SF1">
    <property type="entry name" value="ASPARAGINE SYNTHETASE"/>
    <property type="match status" value="1"/>
</dbReference>
<evidence type="ECO:0000259" key="12">
    <source>
        <dbReference type="PROSITE" id="PS51278"/>
    </source>
</evidence>
<feature type="binding site" evidence="10">
    <location>
        <position position="102"/>
    </location>
    <ligand>
        <name>L-glutamine</name>
        <dbReference type="ChEBI" id="CHEBI:58359"/>
    </ligand>
</feature>
<accession>A0A7Y0L4L2</accession>
<dbReference type="Pfam" id="PF13537">
    <property type="entry name" value="GATase_7"/>
    <property type="match status" value="1"/>
</dbReference>
<dbReference type="PANTHER" id="PTHR43284">
    <property type="entry name" value="ASPARAGINE SYNTHETASE (GLUTAMINE-HYDROLYZING)"/>
    <property type="match status" value="1"/>
</dbReference>
<dbReference type="GO" id="GO:0006529">
    <property type="term" value="P:asparagine biosynthetic process"/>
    <property type="evidence" value="ECO:0007669"/>
    <property type="project" value="UniProtKB-KW"/>
</dbReference>
<keyword evidence="14" id="KW-1185">Reference proteome</keyword>
<reference evidence="13 14" key="1">
    <citation type="submission" date="2020-04" db="EMBL/GenBank/DDBJ databases">
        <authorList>
            <person name="Zhang R."/>
            <person name="Schippers A."/>
        </authorList>
    </citation>
    <scope>NUCLEOTIDE SEQUENCE [LARGE SCALE GENOMIC DNA]</scope>
    <source>
        <strain evidence="13 14">DSM 109850</strain>
    </source>
</reference>